<dbReference type="OrthoDB" id="3735750at2759"/>
<sequence>MSWNFCLHQINRSFDQIAQWYHEFMHRVEASFRALHERLEYLERRQAGQGPTDEQVERVLRKILAERFADAGIRRFDDPTESKDGDFLTKKRHPDHSIPKTIAMDITTLHVDPEAVPSKAYGQAFRVLEKGLEEFPQVDVAKSALKEGVPVDKNDAEFKRPQLPPPQTDTKPW</sequence>
<evidence type="ECO:0000256" key="1">
    <source>
        <dbReference type="SAM" id="MobiDB-lite"/>
    </source>
</evidence>
<dbReference type="EMBL" id="MU005569">
    <property type="protein sequence ID" value="KAF2691954.1"/>
    <property type="molecule type" value="Genomic_DNA"/>
</dbReference>
<name>A0A6G1JN35_9PLEO</name>
<feature type="region of interest" description="Disordered" evidence="1">
    <location>
        <begin position="146"/>
        <end position="173"/>
    </location>
</feature>
<reference evidence="2" key="1">
    <citation type="journal article" date="2020" name="Stud. Mycol.">
        <title>101 Dothideomycetes genomes: a test case for predicting lifestyles and emergence of pathogens.</title>
        <authorList>
            <person name="Haridas S."/>
            <person name="Albert R."/>
            <person name="Binder M."/>
            <person name="Bloem J."/>
            <person name="Labutti K."/>
            <person name="Salamov A."/>
            <person name="Andreopoulos B."/>
            <person name="Baker S."/>
            <person name="Barry K."/>
            <person name="Bills G."/>
            <person name="Bluhm B."/>
            <person name="Cannon C."/>
            <person name="Castanera R."/>
            <person name="Culley D."/>
            <person name="Daum C."/>
            <person name="Ezra D."/>
            <person name="Gonzalez J."/>
            <person name="Henrissat B."/>
            <person name="Kuo A."/>
            <person name="Liang C."/>
            <person name="Lipzen A."/>
            <person name="Lutzoni F."/>
            <person name="Magnuson J."/>
            <person name="Mondo S."/>
            <person name="Nolan M."/>
            <person name="Ohm R."/>
            <person name="Pangilinan J."/>
            <person name="Park H.-J."/>
            <person name="Ramirez L."/>
            <person name="Alfaro M."/>
            <person name="Sun H."/>
            <person name="Tritt A."/>
            <person name="Yoshinaga Y."/>
            <person name="Zwiers L.-H."/>
            <person name="Turgeon B."/>
            <person name="Goodwin S."/>
            <person name="Spatafora J."/>
            <person name="Crous P."/>
            <person name="Grigoriev I."/>
        </authorList>
    </citation>
    <scope>NUCLEOTIDE SEQUENCE</scope>
    <source>
        <strain evidence="2">CBS 122367</strain>
    </source>
</reference>
<gene>
    <name evidence="2" type="ORF">K458DRAFT_354106</name>
</gene>
<evidence type="ECO:0000313" key="2">
    <source>
        <dbReference type="EMBL" id="KAF2691954.1"/>
    </source>
</evidence>
<evidence type="ECO:0000313" key="3">
    <source>
        <dbReference type="Proteomes" id="UP000799291"/>
    </source>
</evidence>
<dbReference type="Proteomes" id="UP000799291">
    <property type="component" value="Unassembled WGS sequence"/>
</dbReference>
<dbReference type="AlphaFoldDB" id="A0A6G1JN35"/>
<accession>A0A6G1JN35</accession>
<organism evidence="2 3">
    <name type="scientific">Lentithecium fluviatile CBS 122367</name>
    <dbReference type="NCBI Taxonomy" id="1168545"/>
    <lineage>
        <taxon>Eukaryota</taxon>
        <taxon>Fungi</taxon>
        <taxon>Dikarya</taxon>
        <taxon>Ascomycota</taxon>
        <taxon>Pezizomycotina</taxon>
        <taxon>Dothideomycetes</taxon>
        <taxon>Pleosporomycetidae</taxon>
        <taxon>Pleosporales</taxon>
        <taxon>Massarineae</taxon>
        <taxon>Lentitheciaceae</taxon>
        <taxon>Lentithecium</taxon>
    </lineage>
</organism>
<protein>
    <submittedName>
        <fullName evidence="2">Uncharacterized protein</fullName>
    </submittedName>
</protein>
<feature type="compositionally biased region" description="Basic and acidic residues" evidence="1">
    <location>
        <begin position="149"/>
        <end position="160"/>
    </location>
</feature>
<keyword evidence="3" id="KW-1185">Reference proteome</keyword>
<proteinExistence type="predicted"/>